<dbReference type="Proteomes" id="UP000315295">
    <property type="component" value="Unassembled WGS sequence"/>
</dbReference>
<dbReference type="AlphaFoldDB" id="A0A540M4E4"/>
<evidence type="ECO:0000313" key="1">
    <source>
        <dbReference type="EMBL" id="TQD93578.1"/>
    </source>
</evidence>
<gene>
    <name evidence="1" type="ORF">C1H46_020786</name>
</gene>
<organism evidence="1 2">
    <name type="scientific">Malus baccata</name>
    <name type="common">Siberian crab apple</name>
    <name type="synonym">Pyrus baccata</name>
    <dbReference type="NCBI Taxonomy" id="106549"/>
    <lineage>
        <taxon>Eukaryota</taxon>
        <taxon>Viridiplantae</taxon>
        <taxon>Streptophyta</taxon>
        <taxon>Embryophyta</taxon>
        <taxon>Tracheophyta</taxon>
        <taxon>Spermatophyta</taxon>
        <taxon>Magnoliopsida</taxon>
        <taxon>eudicotyledons</taxon>
        <taxon>Gunneridae</taxon>
        <taxon>Pentapetalae</taxon>
        <taxon>rosids</taxon>
        <taxon>fabids</taxon>
        <taxon>Rosales</taxon>
        <taxon>Rosaceae</taxon>
        <taxon>Amygdaloideae</taxon>
        <taxon>Maleae</taxon>
        <taxon>Malus</taxon>
    </lineage>
</organism>
<proteinExistence type="predicted"/>
<comment type="caution">
    <text evidence="1">The sequence shown here is derived from an EMBL/GenBank/DDBJ whole genome shotgun (WGS) entry which is preliminary data.</text>
</comment>
<evidence type="ECO:0000313" key="2">
    <source>
        <dbReference type="Proteomes" id="UP000315295"/>
    </source>
</evidence>
<sequence length="93" mass="9896">MGKDWRDFVEVSNHGHGHCRNRRRDTIACHDPNHGVTTTMAATATANVATTSLSDSRQTVAIDSAATHQMAATGSSDFYLAAPGPMDPIDDPS</sequence>
<keyword evidence="2" id="KW-1185">Reference proteome</keyword>
<name>A0A540M4E4_MALBA</name>
<accession>A0A540M4E4</accession>
<reference evidence="1 2" key="1">
    <citation type="journal article" date="2019" name="G3 (Bethesda)">
        <title>Sequencing of a Wild Apple (Malus baccata) Genome Unravels the Differences Between Cultivated and Wild Apple Species Regarding Disease Resistance and Cold Tolerance.</title>
        <authorList>
            <person name="Chen X."/>
        </authorList>
    </citation>
    <scope>NUCLEOTIDE SEQUENCE [LARGE SCALE GENOMIC DNA]</scope>
    <source>
        <strain evidence="2">cv. Shandingzi</strain>
        <tissue evidence="1">Leaves</tissue>
    </source>
</reference>
<protein>
    <submittedName>
        <fullName evidence="1">Uncharacterized protein</fullName>
    </submittedName>
</protein>
<dbReference type="EMBL" id="VIEB01000363">
    <property type="protein sequence ID" value="TQD93578.1"/>
    <property type="molecule type" value="Genomic_DNA"/>
</dbReference>